<keyword evidence="5 8" id="KW-0812">Transmembrane</keyword>
<evidence type="ECO:0000256" key="8">
    <source>
        <dbReference type="SAM" id="Phobius"/>
    </source>
</evidence>
<organism evidence="11 12">
    <name type="scientific">Stenotrophomonas ginsengisoli</name>
    <dbReference type="NCBI Taxonomy" id="336566"/>
    <lineage>
        <taxon>Bacteria</taxon>
        <taxon>Pseudomonadati</taxon>
        <taxon>Pseudomonadota</taxon>
        <taxon>Gammaproteobacteria</taxon>
        <taxon>Lysobacterales</taxon>
        <taxon>Lysobacteraceae</taxon>
        <taxon>Stenotrophomonas</taxon>
    </lineage>
</organism>
<dbReference type="GO" id="GO:0016776">
    <property type="term" value="F:phosphotransferase activity, phosphate group as acceptor"/>
    <property type="evidence" value="ECO:0007669"/>
    <property type="project" value="TreeGrafter"/>
</dbReference>
<dbReference type="SUPFAM" id="SSF53649">
    <property type="entry name" value="Alkaline phosphatase-like"/>
    <property type="match status" value="1"/>
</dbReference>
<feature type="transmembrane region" description="Helical" evidence="8">
    <location>
        <begin position="47"/>
        <end position="69"/>
    </location>
</feature>
<dbReference type="PANTHER" id="PTHR30443:SF0">
    <property type="entry name" value="PHOSPHOETHANOLAMINE TRANSFERASE EPTA"/>
    <property type="match status" value="1"/>
</dbReference>
<evidence type="ECO:0000256" key="6">
    <source>
        <dbReference type="ARBA" id="ARBA00022989"/>
    </source>
</evidence>
<dbReference type="Pfam" id="PF00884">
    <property type="entry name" value="Sulfatase"/>
    <property type="match status" value="1"/>
</dbReference>
<dbReference type="InterPro" id="IPR040423">
    <property type="entry name" value="PEA_transferase"/>
</dbReference>
<keyword evidence="2" id="KW-1003">Cell membrane</keyword>
<dbReference type="EMBL" id="LDJM01000067">
    <property type="protein sequence ID" value="KRG73443.1"/>
    <property type="molecule type" value="Genomic_DNA"/>
</dbReference>
<dbReference type="RefSeq" id="WP_057639175.1">
    <property type="nucleotide sequence ID" value="NZ_LDJM01000067.1"/>
</dbReference>
<dbReference type="AlphaFoldDB" id="A0A0R0D7L2"/>
<dbReference type="GO" id="GO:0005886">
    <property type="term" value="C:plasma membrane"/>
    <property type="evidence" value="ECO:0007669"/>
    <property type="project" value="UniProtKB-SubCell"/>
</dbReference>
<evidence type="ECO:0000256" key="3">
    <source>
        <dbReference type="ARBA" id="ARBA00022519"/>
    </source>
</evidence>
<evidence type="ECO:0000256" key="4">
    <source>
        <dbReference type="ARBA" id="ARBA00022679"/>
    </source>
</evidence>
<dbReference type="CDD" id="cd16017">
    <property type="entry name" value="LptA"/>
    <property type="match status" value="1"/>
</dbReference>
<evidence type="ECO:0000256" key="7">
    <source>
        <dbReference type="ARBA" id="ARBA00023136"/>
    </source>
</evidence>
<feature type="transmembrane region" description="Helical" evidence="8">
    <location>
        <begin position="155"/>
        <end position="172"/>
    </location>
</feature>
<dbReference type="InterPro" id="IPR012549">
    <property type="entry name" value="EptA-like_N"/>
</dbReference>
<evidence type="ECO:0000259" key="10">
    <source>
        <dbReference type="Pfam" id="PF08019"/>
    </source>
</evidence>
<gene>
    <name evidence="11" type="ORF">ABB30_15330</name>
</gene>
<reference evidence="11 12" key="1">
    <citation type="submission" date="2015-05" db="EMBL/GenBank/DDBJ databases">
        <title>Genome sequencing and analysis of members of genus Stenotrophomonas.</title>
        <authorList>
            <person name="Patil P.P."/>
            <person name="Midha S."/>
            <person name="Patil P.B."/>
        </authorList>
    </citation>
    <scope>NUCLEOTIDE SEQUENCE [LARGE SCALE GENOMIC DNA]</scope>
    <source>
        <strain evidence="11 12">DSM 24757</strain>
    </source>
</reference>
<dbReference type="InterPro" id="IPR058130">
    <property type="entry name" value="PEA_transf_C"/>
</dbReference>
<name>A0A0R0D7L2_9GAMM</name>
<feature type="domain" description="Sulfatase N-terminal" evidence="9">
    <location>
        <begin position="236"/>
        <end position="523"/>
    </location>
</feature>
<evidence type="ECO:0000313" key="12">
    <source>
        <dbReference type="Proteomes" id="UP000050956"/>
    </source>
</evidence>
<keyword evidence="3" id="KW-0997">Cell inner membrane</keyword>
<dbReference type="GO" id="GO:0009244">
    <property type="term" value="P:lipopolysaccharide core region biosynthetic process"/>
    <property type="evidence" value="ECO:0007669"/>
    <property type="project" value="TreeGrafter"/>
</dbReference>
<protein>
    <submittedName>
        <fullName evidence="11">Membrane protein</fullName>
    </submittedName>
</protein>
<dbReference type="Proteomes" id="UP000050956">
    <property type="component" value="Unassembled WGS sequence"/>
</dbReference>
<dbReference type="STRING" id="336566.ABB30_15330"/>
<comment type="subcellular location">
    <subcellularLocation>
        <location evidence="1">Cell inner membrane</location>
        <topology evidence="1">Multi-pass membrane protein</topology>
    </subcellularLocation>
</comment>
<feature type="transmembrane region" description="Helical" evidence="8">
    <location>
        <begin position="76"/>
        <end position="98"/>
    </location>
</feature>
<feature type="domain" description="Phosphoethanolamine transferase N-terminal" evidence="10">
    <location>
        <begin position="57"/>
        <end position="204"/>
    </location>
</feature>
<keyword evidence="6 8" id="KW-1133">Transmembrane helix</keyword>
<dbReference type="PATRIC" id="fig|336566.3.peg.2811"/>
<evidence type="ECO:0000259" key="9">
    <source>
        <dbReference type="Pfam" id="PF00884"/>
    </source>
</evidence>
<dbReference type="Gene3D" id="3.40.720.10">
    <property type="entry name" value="Alkaline Phosphatase, subunit A"/>
    <property type="match status" value="1"/>
</dbReference>
<comment type="caution">
    <text evidence="11">The sequence shown here is derived from an EMBL/GenBank/DDBJ whole genome shotgun (WGS) entry which is preliminary data.</text>
</comment>
<dbReference type="OrthoDB" id="9786870at2"/>
<sequence length="540" mass="59915">MQAWQALRLPRLHWSSHRLVVVLALFFTVFCNQRFWAAALSGVQADLRMGLAMGLLLLAANTLVLGLLVWRWNARILVPVLLLASALAVHWMNTYNVYLDADMLRNVLHTDRKEAAELIGWSLLPAVLVLGVLPALGMGLVRLRRQAWYRALGQRLLLLLLALLTGLGGALLDSQNVASLLRNQRQVRYLATPVNYLVALPRSLHASNPLRQRTLLPVAADAHPLSSPAGRKPRLLVMVVGETVRAQNWGLNGYQRQTTPELSTAGVINFNDMHSCGSSTEVSLPCMFSPWGRADYDEDAIKSHQSLLHVLDRAGIHPLWRDNQSGCKGVCSGLEIDHLDDASDPVLCRDGRCMDEILLQQLEQRVRARPGDRVVVLHQLGNHGPAYFQRYPASFAHYQPGCQSTDLGSCSREQIINSYDNAVLYTDHFLATTIARLKALDDYDSAMLYVSDHGESLGEKGLYLHGLPWAIAPEQQTRVPMVMWFSPGFGQSRGLDLACLQQRSTRPASHDNLFASVLGLMQVGTDAYRADQDLFAGCRA</sequence>
<proteinExistence type="predicted"/>
<evidence type="ECO:0000313" key="11">
    <source>
        <dbReference type="EMBL" id="KRG73443.1"/>
    </source>
</evidence>
<dbReference type="InterPro" id="IPR000917">
    <property type="entry name" value="Sulfatase_N"/>
</dbReference>
<keyword evidence="12" id="KW-1185">Reference proteome</keyword>
<evidence type="ECO:0000256" key="5">
    <source>
        <dbReference type="ARBA" id="ARBA00022692"/>
    </source>
</evidence>
<accession>A0A0R0D7L2</accession>
<feature type="transmembrane region" description="Helical" evidence="8">
    <location>
        <begin position="118"/>
        <end position="143"/>
    </location>
</feature>
<evidence type="ECO:0000256" key="1">
    <source>
        <dbReference type="ARBA" id="ARBA00004429"/>
    </source>
</evidence>
<dbReference type="InterPro" id="IPR017850">
    <property type="entry name" value="Alkaline_phosphatase_core_sf"/>
</dbReference>
<dbReference type="Pfam" id="PF08019">
    <property type="entry name" value="EptA_B_N"/>
    <property type="match status" value="1"/>
</dbReference>
<evidence type="ECO:0000256" key="2">
    <source>
        <dbReference type="ARBA" id="ARBA00022475"/>
    </source>
</evidence>
<dbReference type="NCBIfam" id="NF028537">
    <property type="entry name" value="P_eth_NH2_trans"/>
    <property type="match status" value="1"/>
</dbReference>
<dbReference type="PANTHER" id="PTHR30443">
    <property type="entry name" value="INNER MEMBRANE PROTEIN"/>
    <property type="match status" value="1"/>
</dbReference>
<keyword evidence="7 8" id="KW-0472">Membrane</keyword>
<keyword evidence="4" id="KW-0808">Transferase</keyword>